<dbReference type="PANTHER" id="PTHR30244">
    <property type="entry name" value="TRANSAMINASE"/>
    <property type="match status" value="1"/>
</dbReference>
<dbReference type="InterPro" id="IPR000653">
    <property type="entry name" value="DegT/StrS_aminotransferase"/>
</dbReference>
<dbReference type="Gene3D" id="3.40.640.10">
    <property type="entry name" value="Type I PLP-dependent aspartate aminotransferase-like (Major domain)"/>
    <property type="match status" value="1"/>
</dbReference>
<dbReference type="Gene3D" id="3.90.1150.10">
    <property type="entry name" value="Aspartate Aminotransferase, domain 1"/>
    <property type="match status" value="1"/>
</dbReference>
<proteinExistence type="inferred from homology"/>
<sequence>MTGDINIADPVLGDEELERIESVVESGMIADGPEVRTFESEFADYCDADYGVATSNGTTALHTALEAVGVGPGDRVLTTPFSFVATANAIRFAGAEPVFADIDPETFNLDPANVEATLESLEEDVKAMVVVHLYGLPAPMAELRDIADEHGVAIVEDAAQAHGAEYFDTPVGSLGDAASFSFYPTKNMTTGEGGMVVTDDETVAQNAESFVNHGREADGYRHVSLGHNFRMTSIAAAMGRVQLERLPGFVADRRSNAARLDELLADTDAVTPTVPEGYDHSYHQYTIRVGNRDSVIDQLDERGIGSGVYYPRCIHDQPAYEFFRVSVPAAEQVAEQALSIPVHPSLTDAEVERVGTVLRDEVTIDPPSGTRPSAMGVSDD</sequence>
<gene>
    <name evidence="2" type="primary">wbpE_1</name>
    <name evidence="2" type="ORF">BN996_03402</name>
</gene>
<dbReference type="GO" id="GO:0000271">
    <property type="term" value="P:polysaccharide biosynthetic process"/>
    <property type="evidence" value="ECO:0007669"/>
    <property type="project" value="TreeGrafter"/>
</dbReference>
<dbReference type="EMBL" id="CSTE01000005">
    <property type="protein sequence ID" value="CQR52989.1"/>
    <property type="molecule type" value="Genomic_DNA"/>
</dbReference>
<dbReference type="Proteomes" id="UP000198902">
    <property type="component" value="Unassembled WGS sequence"/>
</dbReference>
<dbReference type="OrthoDB" id="10355at2157"/>
<keyword evidence="2" id="KW-0808">Transferase</keyword>
<organism evidence="2 3">
    <name type="scientific">Haloferax massiliensis</name>
    <dbReference type="NCBI Taxonomy" id="1476858"/>
    <lineage>
        <taxon>Archaea</taxon>
        <taxon>Methanobacteriati</taxon>
        <taxon>Methanobacteriota</taxon>
        <taxon>Stenosarchaea group</taxon>
        <taxon>Halobacteria</taxon>
        <taxon>Halobacteriales</taxon>
        <taxon>Haloferacaceae</taxon>
        <taxon>Haloferax</taxon>
    </lineage>
</organism>
<evidence type="ECO:0000313" key="2">
    <source>
        <dbReference type="EMBL" id="CQR52989.1"/>
    </source>
</evidence>
<dbReference type="CDD" id="cd00616">
    <property type="entry name" value="AHBA_syn"/>
    <property type="match status" value="1"/>
</dbReference>
<dbReference type="Pfam" id="PF01041">
    <property type="entry name" value="DegT_DnrJ_EryC1"/>
    <property type="match status" value="1"/>
</dbReference>
<dbReference type="AlphaFoldDB" id="A0A0D6JWB5"/>
<comment type="similarity">
    <text evidence="1">Belongs to the DegT/DnrJ/EryC1 family.</text>
</comment>
<dbReference type="InterPro" id="IPR015424">
    <property type="entry name" value="PyrdxlP-dep_Trfase"/>
</dbReference>
<dbReference type="GO" id="GO:0030170">
    <property type="term" value="F:pyridoxal phosphate binding"/>
    <property type="evidence" value="ECO:0007669"/>
    <property type="project" value="TreeGrafter"/>
</dbReference>
<dbReference type="InterPro" id="IPR015421">
    <property type="entry name" value="PyrdxlP-dep_Trfase_major"/>
</dbReference>
<evidence type="ECO:0000256" key="1">
    <source>
        <dbReference type="RuleBase" id="RU004508"/>
    </source>
</evidence>
<evidence type="ECO:0000313" key="3">
    <source>
        <dbReference type="Proteomes" id="UP000198902"/>
    </source>
</evidence>
<keyword evidence="2" id="KW-0032">Aminotransferase</keyword>
<protein>
    <submittedName>
        <fullName evidence="2">UDP-2-acetamido-2-deoxy-3-oxo-D-glucuronate aminotransferase</fullName>
    </submittedName>
</protein>
<dbReference type="InterPro" id="IPR015422">
    <property type="entry name" value="PyrdxlP-dep_Trfase_small"/>
</dbReference>
<accession>A0A0D6JWB5</accession>
<dbReference type="GO" id="GO:0008483">
    <property type="term" value="F:transaminase activity"/>
    <property type="evidence" value="ECO:0007669"/>
    <property type="project" value="UniProtKB-KW"/>
</dbReference>
<dbReference type="RefSeq" id="WP_089780984.1">
    <property type="nucleotide sequence ID" value="NZ_CABLRR010000005.1"/>
</dbReference>
<keyword evidence="1" id="KW-0663">Pyridoxal phosphate</keyword>
<reference evidence="3" key="1">
    <citation type="submission" date="2015-03" db="EMBL/GenBank/DDBJ databases">
        <authorList>
            <person name="Urmite Genomes"/>
        </authorList>
    </citation>
    <scope>NUCLEOTIDE SEQUENCE [LARGE SCALE GENOMIC DNA]</scope>
    <source>
        <strain evidence="3">Arc-Hr</strain>
    </source>
</reference>
<keyword evidence="3" id="KW-1185">Reference proteome</keyword>
<name>A0A0D6JWB5_9EURY</name>
<dbReference type="PIRSF" id="PIRSF000390">
    <property type="entry name" value="PLP_StrS"/>
    <property type="match status" value="1"/>
</dbReference>
<dbReference type="PANTHER" id="PTHR30244:SF34">
    <property type="entry name" value="DTDP-4-AMINO-4,6-DIDEOXYGALACTOSE TRANSAMINASE"/>
    <property type="match status" value="1"/>
</dbReference>
<dbReference type="SUPFAM" id="SSF53383">
    <property type="entry name" value="PLP-dependent transferases"/>
    <property type="match status" value="1"/>
</dbReference>